<evidence type="ECO:0000313" key="1">
    <source>
        <dbReference type="EMBL" id="ACV12667.1"/>
    </source>
</evidence>
<dbReference type="STRING" id="519442.Huta_2503"/>
<protein>
    <submittedName>
        <fullName evidence="1">Uncharacterized protein</fullName>
    </submittedName>
</protein>
<reference evidence="1 2" key="1">
    <citation type="journal article" date="2009" name="Stand. Genomic Sci.">
        <title>Complete genome sequence of Halorhabdus utahensis type strain (AX-2).</title>
        <authorList>
            <person name="Anderson I."/>
            <person name="Tindall B.J."/>
            <person name="Pomrenke H."/>
            <person name="Goker M."/>
            <person name="Lapidus A."/>
            <person name="Nolan M."/>
            <person name="Copeland A."/>
            <person name="Glavina Del Rio T."/>
            <person name="Chen F."/>
            <person name="Tice H."/>
            <person name="Cheng J.F."/>
            <person name="Lucas S."/>
            <person name="Chertkov O."/>
            <person name="Bruce D."/>
            <person name="Brettin T."/>
            <person name="Detter J.C."/>
            <person name="Han C."/>
            <person name="Goodwin L."/>
            <person name="Land M."/>
            <person name="Hauser L."/>
            <person name="Chang Y.J."/>
            <person name="Jeffries C.D."/>
            <person name="Pitluck S."/>
            <person name="Pati A."/>
            <person name="Mavromatis K."/>
            <person name="Ivanova N."/>
            <person name="Ovchinnikova G."/>
            <person name="Chen A."/>
            <person name="Palaniappan K."/>
            <person name="Chain P."/>
            <person name="Rohde M."/>
            <person name="Bristow J."/>
            <person name="Eisen J.A."/>
            <person name="Markowitz V."/>
            <person name="Hugenholtz P."/>
            <person name="Kyrpides N.C."/>
            <person name="Klenk H.P."/>
        </authorList>
    </citation>
    <scope>NUCLEOTIDE SEQUENCE [LARGE SCALE GENOMIC DNA]</scope>
    <source>
        <strain evidence="2">DSM 12940 / JCM 11049 / AX-2</strain>
    </source>
</reference>
<dbReference type="KEGG" id="hut:Huta_2503"/>
<dbReference type="HOGENOM" id="CLU_077332_0_1_2"/>
<dbReference type="EMBL" id="CP001687">
    <property type="protein sequence ID" value="ACV12667.1"/>
    <property type="molecule type" value="Genomic_DNA"/>
</dbReference>
<organism evidence="1 2">
    <name type="scientific">Halorhabdus utahensis (strain DSM 12940 / JCM 11049 / AX-2)</name>
    <dbReference type="NCBI Taxonomy" id="519442"/>
    <lineage>
        <taxon>Archaea</taxon>
        <taxon>Methanobacteriati</taxon>
        <taxon>Methanobacteriota</taxon>
        <taxon>Stenosarchaea group</taxon>
        <taxon>Halobacteria</taxon>
        <taxon>Halobacteriales</taxon>
        <taxon>Haloarculaceae</taxon>
        <taxon>Halorhabdus</taxon>
    </lineage>
</organism>
<proteinExistence type="predicted"/>
<dbReference type="Pfam" id="PF16264">
    <property type="entry name" value="SatD"/>
    <property type="match status" value="1"/>
</dbReference>
<dbReference type="eggNOG" id="arCOG10295">
    <property type="taxonomic scope" value="Archaea"/>
</dbReference>
<evidence type="ECO:0000313" key="2">
    <source>
        <dbReference type="Proteomes" id="UP000002071"/>
    </source>
</evidence>
<dbReference type="AlphaFoldDB" id="C7NMW9"/>
<dbReference type="GeneID" id="8384805"/>
<sequence>MTTRRCVVIGDVIGSREVDDRTALRDRLETGLEAVNDALADRLVAPFATLKGVDEVGGVLESPEGAYRALQLLTEAIHPTTMRVAIVHGSVDIGANTGDVAEMDGPAFHTADDALGRLDKRERLVALSLEEAHSWQVGLIEAQMELLSMWKEAWTPRQAEVVRTYRDAATMGAAAKRLGVSVQSVSKTLKRARAVTIIEIEETLETALSHLAEGTP</sequence>
<accession>C7NMW9</accession>
<dbReference type="Gene3D" id="1.10.10.60">
    <property type="entry name" value="Homeodomain-like"/>
    <property type="match status" value="1"/>
</dbReference>
<name>C7NMW9_HALUD</name>
<dbReference type="OrthoDB" id="192419at2157"/>
<dbReference type="RefSeq" id="WP_015790233.1">
    <property type="nucleotide sequence ID" value="NC_013158.1"/>
</dbReference>
<keyword evidence="2" id="KW-1185">Reference proteome</keyword>
<gene>
    <name evidence="1" type="ordered locus">Huta_2503</name>
</gene>
<dbReference type="Proteomes" id="UP000002071">
    <property type="component" value="Chromosome"/>
</dbReference>
<dbReference type="InterPro" id="IPR032580">
    <property type="entry name" value="SatD"/>
</dbReference>